<evidence type="ECO:0000256" key="5">
    <source>
        <dbReference type="ARBA" id="ARBA00022989"/>
    </source>
</evidence>
<evidence type="ECO:0000256" key="3">
    <source>
        <dbReference type="ARBA" id="ARBA00022692"/>
    </source>
</evidence>
<keyword evidence="6 8" id="KW-0472">Membrane</keyword>
<keyword evidence="3 8" id="KW-0812">Transmembrane</keyword>
<feature type="transmembrane region" description="Helical" evidence="8">
    <location>
        <begin position="78"/>
        <end position="99"/>
    </location>
</feature>
<reference evidence="10 11" key="1">
    <citation type="submission" date="2016-04" db="EMBL/GenBank/DDBJ databases">
        <authorList>
            <person name="Chen L."/>
            <person name="Zhuang W."/>
            <person name="Wang G."/>
        </authorList>
    </citation>
    <scope>NUCLEOTIDE SEQUENCE [LARGE SCALE GENOMIC DNA]</scope>
    <source>
        <strain evidence="11">GR20</strain>
    </source>
</reference>
<keyword evidence="5 8" id="KW-1133">Transmembrane helix</keyword>
<proteinExistence type="predicted"/>
<feature type="transmembrane region" description="Helical" evidence="8">
    <location>
        <begin position="106"/>
        <end position="125"/>
    </location>
</feature>
<evidence type="ECO:0000313" key="10">
    <source>
        <dbReference type="EMBL" id="OQP55539.1"/>
    </source>
</evidence>
<accession>A0ABX3P6G2</accession>
<sequence length="234" mass="26828">MHATYLLINLLSAIVPFLFSFYPAIRFDKQFRTFFIGNFLAAVCFIAWDVIFTSLNIWGFNHRYTLGFNLFNLPGEEVLFFICIPFACVFTYHCFNTFYNITWPVWLVKTIVVALAVVLLTIGLVQHNKAYTAVSFISTGILLLALLFVFKVKWLPGFLTIYPLLLVPFFIVNGILTGTGLQQPVVWYNNAENTGIRVLTIPVEDFIYAMELLLLNLFFFEKLKSISVKQSQVA</sequence>
<feature type="transmembrane region" description="Helical" evidence="8">
    <location>
        <begin position="37"/>
        <end position="58"/>
    </location>
</feature>
<evidence type="ECO:0000256" key="2">
    <source>
        <dbReference type="ARBA" id="ARBA00004829"/>
    </source>
</evidence>
<evidence type="ECO:0000256" key="8">
    <source>
        <dbReference type="SAM" id="Phobius"/>
    </source>
</evidence>
<evidence type="ECO:0000256" key="7">
    <source>
        <dbReference type="ARBA" id="ARBA00023235"/>
    </source>
</evidence>
<keyword evidence="4" id="KW-0125">Carotenoid biosynthesis</keyword>
<feature type="transmembrane region" description="Helical" evidence="8">
    <location>
        <begin position="196"/>
        <end position="220"/>
    </location>
</feature>
<evidence type="ECO:0000313" key="11">
    <source>
        <dbReference type="Proteomes" id="UP000192277"/>
    </source>
</evidence>
<organism evidence="10 11">
    <name type="scientific">Niastella koreensis</name>
    <dbReference type="NCBI Taxonomy" id="354356"/>
    <lineage>
        <taxon>Bacteria</taxon>
        <taxon>Pseudomonadati</taxon>
        <taxon>Bacteroidota</taxon>
        <taxon>Chitinophagia</taxon>
        <taxon>Chitinophagales</taxon>
        <taxon>Chitinophagaceae</taxon>
        <taxon>Niastella</taxon>
    </lineage>
</organism>
<comment type="pathway">
    <text evidence="2">Carotenoid biosynthesis.</text>
</comment>
<feature type="domain" description="Lycopene cyclase" evidence="9">
    <location>
        <begin position="3"/>
        <end position="95"/>
    </location>
</feature>
<feature type="transmembrane region" description="Helical" evidence="8">
    <location>
        <begin position="157"/>
        <end position="176"/>
    </location>
</feature>
<name>A0ABX3P6G2_9BACT</name>
<feature type="transmembrane region" description="Helical" evidence="8">
    <location>
        <begin position="131"/>
        <end position="150"/>
    </location>
</feature>
<dbReference type="Proteomes" id="UP000192277">
    <property type="component" value="Unassembled WGS sequence"/>
</dbReference>
<evidence type="ECO:0000256" key="4">
    <source>
        <dbReference type="ARBA" id="ARBA00022746"/>
    </source>
</evidence>
<protein>
    <recommendedName>
        <fullName evidence="9">Lycopene cyclase domain-containing protein</fullName>
    </recommendedName>
</protein>
<evidence type="ECO:0000256" key="1">
    <source>
        <dbReference type="ARBA" id="ARBA00004141"/>
    </source>
</evidence>
<keyword evidence="11" id="KW-1185">Reference proteome</keyword>
<feature type="transmembrane region" description="Helical" evidence="8">
    <location>
        <begin position="6"/>
        <end position="25"/>
    </location>
</feature>
<dbReference type="NCBIfam" id="TIGR03462">
    <property type="entry name" value="CarR_dom_SF"/>
    <property type="match status" value="2"/>
</dbReference>
<feature type="domain" description="Lycopene cyclase" evidence="9">
    <location>
        <begin position="128"/>
        <end position="222"/>
    </location>
</feature>
<keyword evidence="7" id="KW-0413">Isomerase</keyword>
<gene>
    <name evidence="10" type="ORF">A4D02_04330</name>
</gene>
<comment type="subcellular location">
    <subcellularLocation>
        <location evidence="1">Membrane</location>
        <topology evidence="1">Multi-pass membrane protein</topology>
    </subcellularLocation>
</comment>
<dbReference type="RefSeq" id="WP_014223154.1">
    <property type="nucleotide sequence ID" value="NZ_LWBO01000001.1"/>
</dbReference>
<evidence type="ECO:0000259" key="9">
    <source>
        <dbReference type="Pfam" id="PF18916"/>
    </source>
</evidence>
<evidence type="ECO:0000256" key="6">
    <source>
        <dbReference type="ARBA" id="ARBA00023136"/>
    </source>
</evidence>
<dbReference type="InterPro" id="IPR017825">
    <property type="entry name" value="Lycopene_cyclase_dom"/>
</dbReference>
<dbReference type="EMBL" id="LWBO01000001">
    <property type="protein sequence ID" value="OQP55539.1"/>
    <property type="molecule type" value="Genomic_DNA"/>
</dbReference>
<dbReference type="Pfam" id="PF18916">
    <property type="entry name" value="Lycopene_cyc"/>
    <property type="match status" value="2"/>
</dbReference>
<comment type="caution">
    <text evidence="10">The sequence shown here is derived from an EMBL/GenBank/DDBJ whole genome shotgun (WGS) entry which is preliminary data.</text>
</comment>